<feature type="compositionally biased region" description="Basic residues" evidence="7">
    <location>
        <begin position="7"/>
        <end position="27"/>
    </location>
</feature>
<proteinExistence type="inferred from homology"/>
<dbReference type="InterPro" id="IPR002583">
    <property type="entry name" value="Ribosomal_bS20"/>
</dbReference>
<dbReference type="GO" id="GO:0015935">
    <property type="term" value="C:small ribosomal subunit"/>
    <property type="evidence" value="ECO:0007669"/>
    <property type="project" value="TreeGrafter"/>
</dbReference>
<evidence type="ECO:0000256" key="7">
    <source>
        <dbReference type="SAM" id="MobiDB-lite"/>
    </source>
</evidence>
<dbReference type="EMBL" id="CAEZYR010000100">
    <property type="protein sequence ID" value="CAB4759472.1"/>
    <property type="molecule type" value="Genomic_DNA"/>
</dbReference>
<dbReference type="EMBL" id="CAFBOS010000086">
    <property type="protein sequence ID" value="CAB4998963.1"/>
    <property type="molecule type" value="Genomic_DNA"/>
</dbReference>
<gene>
    <name evidence="8" type="ORF">UFOPK2754_02310</name>
    <name evidence="9" type="ORF">UFOPK3139_01709</name>
    <name evidence="10" type="ORF">UFOPK3543_02958</name>
    <name evidence="11" type="ORF">UFOPK3967_01506</name>
</gene>
<organism evidence="9">
    <name type="scientific">freshwater metagenome</name>
    <dbReference type="NCBI Taxonomy" id="449393"/>
    <lineage>
        <taxon>unclassified sequences</taxon>
        <taxon>metagenomes</taxon>
        <taxon>ecological metagenomes</taxon>
    </lineage>
</organism>
<reference evidence="9" key="1">
    <citation type="submission" date="2020-05" db="EMBL/GenBank/DDBJ databases">
        <authorList>
            <person name="Chiriac C."/>
            <person name="Salcher M."/>
            <person name="Ghai R."/>
            <person name="Kavagutti S V."/>
        </authorList>
    </citation>
    <scope>NUCLEOTIDE SEQUENCE</scope>
</reference>
<evidence type="ECO:0000313" key="9">
    <source>
        <dbReference type="EMBL" id="CAB4832797.1"/>
    </source>
</evidence>
<dbReference type="EMBL" id="CAFBMH010000179">
    <property type="protein sequence ID" value="CAB4936099.1"/>
    <property type="molecule type" value="Genomic_DNA"/>
</dbReference>
<accession>A0A6J7AJ18</accession>
<evidence type="ECO:0000313" key="10">
    <source>
        <dbReference type="EMBL" id="CAB4936099.1"/>
    </source>
</evidence>
<dbReference type="InterPro" id="IPR036510">
    <property type="entry name" value="Ribosomal_bS20_sf"/>
</dbReference>
<dbReference type="AlphaFoldDB" id="A0A6J7AJ18"/>
<keyword evidence="6" id="KW-0687">Ribonucleoprotein</keyword>
<sequence>MANIKSQIKRNKQNEKRRLRNKAVRSQLRTRIKQAEGSLGTENADALVRTAISKIDRAASTGIIHKNAAARRKSRLMKRIARLAGASTAA</sequence>
<dbReference type="Gene3D" id="1.20.58.110">
    <property type="entry name" value="Ribosomal protein S20"/>
    <property type="match status" value="1"/>
</dbReference>
<dbReference type="PANTHER" id="PTHR33398">
    <property type="entry name" value="30S RIBOSOMAL PROTEIN S20"/>
    <property type="match status" value="1"/>
</dbReference>
<comment type="function">
    <text evidence="1">Binds directly to 16S ribosomal RNA.</text>
</comment>
<evidence type="ECO:0000256" key="1">
    <source>
        <dbReference type="ARBA" id="ARBA00003134"/>
    </source>
</evidence>
<comment type="similarity">
    <text evidence="2">Belongs to the bacterial ribosomal protein bS20 family.</text>
</comment>
<evidence type="ECO:0000256" key="6">
    <source>
        <dbReference type="ARBA" id="ARBA00023274"/>
    </source>
</evidence>
<dbReference type="HAMAP" id="MF_00500">
    <property type="entry name" value="Ribosomal_bS20"/>
    <property type="match status" value="1"/>
</dbReference>
<name>A0A6J7AJ18_9ZZZZ</name>
<protein>
    <submittedName>
        <fullName evidence="9">Unannotated protein</fullName>
    </submittedName>
</protein>
<evidence type="ECO:0000313" key="11">
    <source>
        <dbReference type="EMBL" id="CAB4998963.1"/>
    </source>
</evidence>
<evidence type="ECO:0000256" key="5">
    <source>
        <dbReference type="ARBA" id="ARBA00022980"/>
    </source>
</evidence>
<dbReference type="GO" id="GO:0070181">
    <property type="term" value="F:small ribosomal subunit rRNA binding"/>
    <property type="evidence" value="ECO:0007669"/>
    <property type="project" value="TreeGrafter"/>
</dbReference>
<keyword evidence="4" id="KW-0694">RNA-binding</keyword>
<dbReference type="GO" id="GO:0006412">
    <property type="term" value="P:translation"/>
    <property type="evidence" value="ECO:0007669"/>
    <property type="project" value="InterPro"/>
</dbReference>
<keyword evidence="3" id="KW-0699">rRNA-binding</keyword>
<keyword evidence="5" id="KW-0689">Ribosomal protein</keyword>
<dbReference type="Pfam" id="PF01649">
    <property type="entry name" value="Ribosomal_S20p"/>
    <property type="match status" value="1"/>
</dbReference>
<evidence type="ECO:0000313" key="8">
    <source>
        <dbReference type="EMBL" id="CAB4759472.1"/>
    </source>
</evidence>
<evidence type="ECO:0000256" key="3">
    <source>
        <dbReference type="ARBA" id="ARBA00022730"/>
    </source>
</evidence>
<dbReference type="EMBL" id="CAFABA010000069">
    <property type="protein sequence ID" value="CAB4832797.1"/>
    <property type="molecule type" value="Genomic_DNA"/>
</dbReference>
<dbReference type="PANTHER" id="PTHR33398:SF1">
    <property type="entry name" value="SMALL RIBOSOMAL SUBUNIT PROTEIN BS20C"/>
    <property type="match status" value="1"/>
</dbReference>
<evidence type="ECO:0000256" key="2">
    <source>
        <dbReference type="ARBA" id="ARBA00007634"/>
    </source>
</evidence>
<feature type="region of interest" description="Disordered" evidence="7">
    <location>
        <begin position="1"/>
        <end position="27"/>
    </location>
</feature>
<dbReference type="FunFam" id="1.20.58.110:FF:000001">
    <property type="entry name" value="30S ribosomal protein S20"/>
    <property type="match status" value="1"/>
</dbReference>
<dbReference type="GO" id="GO:0003735">
    <property type="term" value="F:structural constituent of ribosome"/>
    <property type="evidence" value="ECO:0007669"/>
    <property type="project" value="InterPro"/>
</dbReference>
<dbReference type="NCBIfam" id="TIGR00029">
    <property type="entry name" value="S20"/>
    <property type="match status" value="1"/>
</dbReference>
<dbReference type="GO" id="GO:0005829">
    <property type="term" value="C:cytosol"/>
    <property type="evidence" value="ECO:0007669"/>
    <property type="project" value="TreeGrafter"/>
</dbReference>
<dbReference type="SUPFAM" id="SSF46992">
    <property type="entry name" value="Ribosomal protein S20"/>
    <property type="match status" value="1"/>
</dbReference>
<evidence type="ECO:0000256" key="4">
    <source>
        <dbReference type="ARBA" id="ARBA00022884"/>
    </source>
</evidence>